<dbReference type="Pfam" id="PF08537">
    <property type="entry name" value="NBP1"/>
    <property type="match status" value="1"/>
</dbReference>
<dbReference type="AlphaFoldDB" id="A0AAN7WL43"/>
<gene>
    <name evidence="2" type="ORF">RI543_005159</name>
</gene>
<name>A0AAN7WL43_9SACH</name>
<protein>
    <submittedName>
        <fullName evidence="2">Uncharacterized protein</fullName>
    </submittedName>
</protein>
<evidence type="ECO:0000256" key="1">
    <source>
        <dbReference type="SAM" id="Coils"/>
    </source>
</evidence>
<keyword evidence="1" id="KW-0175">Coiled coil</keyword>
<dbReference type="EMBL" id="JAWIZZ010000073">
    <property type="protein sequence ID" value="KAK5773637.1"/>
    <property type="molecule type" value="Genomic_DNA"/>
</dbReference>
<evidence type="ECO:0000313" key="3">
    <source>
        <dbReference type="Proteomes" id="UP001306508"/>
    </source>
</evidence>
<organism evidence="2 3">
    <name type="scientific">Arxiozyma heterogenica</name>
    <dbReference type="NCBI Taxonomy" id="278026"/>
    <lineage>
        <taxon>Eukaryota</taxon>
        <taxon>Fungi</taxon>
        <taxon>Dikarya</taxon>
        <taxon>Ascomycota</taxon>
        <taxon>Saccharomycotina</taxon>
        <taxon>Saccharomycetes</taxon>
        <taxon>Saccharomycetales</taxon>
        <taxon>Saccharomycetaceae</taxon>
        <taxon>Arxiozyma</taxon>
    </lineage>
</organism>
<proteinExistence type="predicted"/>
<reference evidence="3" key="1">
    <citation type="submission" date="2023-07" db="EMBL/GenBank/DDBJ databases">
        <title>A draft genome of Kazachstania heterogenica Y-27499.</title>
        <authorList>
            <person name="Donic C."/>
            <person name="Kralova J.S."/>
            <person name="Fidel L."/>
            <person name="Ben-Dor S."/>
            <person name="Jung S."/>
        </authorList>
    </citation>
    <scope>NUCLEOTIDE SEQUENCE [LARGE SCALE GENOMIC DNA]</scope>
    <source>
        <strain evidence="3">Y27499</strain>
    </source>
</reference>
<keyword evidence="3" id="KW-1185">Reference proteome</keyword>
<accession>A0AAN7WL43</accession>
<feature type="coiled-coil region" evidence="1">
    <location>
        <begin position="166"/>
        <end position="200"/>
    </location>
</feature>
<dbReference type="Proteomes" id="UP001306508">
    <property type="component" value="Unassembled WGS sequence"/>
</dbReference>
<evidence type="ECO:0000313" key="2">
    <source>
        <dbReference type="EMBL" id="KAK5773637.1"/>
    </source>
</evidence>
<sequence length="259" mass="31152">MTFEQRIKKEYGNLNEIRFQRRIPSSIKRYRINRKSLNKCRVPLKQSRDSLLYTLNIGNSLNHFVKNLKFIFSNDAENITNMRVACENFSLLSNNSNAIHDSSYINRNKIIRERIRQSRSFKKKLAERDYDRRQLNALKRSLLRKEKDQSYSYASFNDSELNNDKILLLQRQNKRLKKELLQRESELRILKKELKFLQKHTNFINRDTIPSIPNTNSNDINKMYKTNHNIDKYYPIDNIIEERSKSFSPVQVDYSQYSR</sequence>
<dbReference type="InterPro" id="IPR013743">
    <property type="entry name" value="NBP1/CSA1"/>
</dbReference>
<comment type="caution">
    <text evidence="2">The sequence shown here is derived from an EMBL/GenBank/DDBJ whole genome shotgun (WGS) entry which is preliminary data.</text>
</comment>